<proteinExistence type="predicted"/>
<accession>A0A7V2ZLV4</accession>
<feature type="domain" description="Response regulatory" evidence="3">
    <location>
        <begin position="9"/>
        <end position="125"/>
    </location>
</feature>
<dbReference type="Gene3D" id="3.40.50.2300">
    <property type="match status" value="1"/>
</dbReference>
<organism evidence="4">
    <name type="scientific">Ignavibacterium album</name>
    <dbReference type="NCBI Taxonomy" id="591197"/>
    <lineage>
        <taxon>Bacteria</taxon>
        <taxon>Pseudomonadati</taxon>
        <taxon>Ignavibacteriota</taxon>
        <taxon>Ignavibacteria</taxon>
        <taxon>Ignavibacteriales</taxon>
        <taxon>Ignavibacteriaceae</taxon>
        <taxon>Ignavibacterium</taxon>
    </lineage>
</organism>
<dbReference type="InterPro" id="IPR011006">
    <property type="entry name" value="CheY-like_superfamily"/>
</dbReference>
<reference evidence="4" key="1">
    <citation type="journal article" date="2020" name="mSystems">
        <title>Genome- and Community-Level Interaction Insights into Carbon Utilization and Element Cycling Functions of Hydrothermarchaeota in Hydrothermal Sediment.</title>
        <authorList>
            <person name="Zhou Z."/>
            <person name="Liu Y."/>
            <person name="Xu W."/>
            <person name="Pan J."/>
            <person name="Luo Z.H."/>
            <person name="Li M."/>
        </authorList>
    </citation>
    <scope>NUCLEOTIDE SEQUENCE [LARGE SCALE GENOMIC DNA]</scope>
    <source>
        <strain evidence="4">SpSt-479</strain>
    </source>
</reference>
<dbReference type="EMBL" id="DSUJ01000011">
    <property type="protein sequence ID" value="HFI92399.1"/>
    <property type="molecule type" value="Genomic_DNA"/>
</dbReference>
<keyword evidence="1 2" id="KW-0597">Phosphoprotein</keyword>
<evidence type="ECO:0000313" key="4">
    <source>
        <dbReference type="EMBL" id="HFI92399.1"/>
    </source>
</evidence>
<dbReference type="SUPFAM" id="SSF52172">
    <property type="entry name" value="CheY-like"/>
    <property type="match status" value="1"/>
</dbReference>
<dbReference type="PROSITE" id="PS50110">
    <property type="entry name" value="RESPONSE_REGULATORY"/>
    <property type="match status" value="1"/>
</dbReference>
<feature type="modified residue" description="4-aspartylphosphate" evidence="2">
    <location>
        <position position="57"/>
    </location>
</feature>
<sequence length="130" mass="14806">MNGVNKKYSVLIIEDDPHNLKFLQTLLSRYFNITTCRTESEFFNLITTEKYDLLLMDISLSGEKSGIGLIKSLRKIPLYKNIPIIALSAHVAESDKYEALNAGANLYLRKPVQNRILIDSIFSLLERKGN</sequence>
<dbReference type="PANTHER" id="PTHR44591">
    <property type="entry name" value="STRESS RESPONSE REGULATOR PROTEIN 1"/>
    <property type="match status" value="1"/>
</dbReference>
<evidence type="ECO:0000256" key="2">
    <source>
        <dbReference type="PROSITE-ProRule" id="PRU00169"/>
    </source>
</evidence>
<dbReference type="GO" id="GO:0000160">
    <property type="term" value="P:phosphorelay signal transduction system"/>
    <property type="evidence" value="ECO:0007669"/>
    <property type="project" value="InterPro"/>
</dbReference>
<dbReference type="AlphaFoldDB" id="A0A7V2ZLV4"/>
<dbReference type="CDD" id="cd17546">
    <property type="entry name" value="REC_hyHK_CKI1_RcsC-like"/>
    <property type="match status" value="1"/>
</dbReference>
<dbReference type="PANTHER" id="PTHR44591:SF3">
    <property type="entry name" value="RESPONSE REGULATORY DOMAIN-CONTAINING PROTEIN"/>
    <property type="match status" value="1"/>
</dbReference>
<comment type="caution">
    <text evidence="4">The sequence shown here is derived from an EMBL/GenBank/DDBJ whole genome shotgun (WGS) entry which is preliminary data.</text>
</comment>
<name>A0A7V2ZLV4_9BACT</name>
<evidence type="ECO:0000256" key="1">
    <source>
        <dbReference type="ARBA" id="ARBA00022553"/>
    </source>
</evidence>
<dbReference type="InterPro" id="IPR001789">
    <property type="entry name" value="Sig_transdc_resp-reg_receiver"/>
</dbReference>
<evidence type="ECO:0000259" key="3">
    <source>
        <dbReference type="PROSITE" id="PS50110"/>
    </source>
</evidence>
<dbReference type="SMART" id="SM00448">
    <property type="entry name" value="REC"/>
    <property type="match status" value="1"/>
</dbReference>
<protein>
    <submittedName>
        <fullName evidence="4">Response regulator</fullName>
    </submittedName>
</protein>
<gene>
    <name evidence="4" type="ORF">ENS31_12855</name>
</gene>
<dbReference type="Pfam" id="PF00072">
    <property type="entry name" value="Response_reg"/>
    <property type="match status" value="1"/>
</dbReference>
<dbReference type="InterPro" id="IPR050595">
    <property type="entry name" value="Bact_response_regulator"/>
</dbReference>